<reference evidence="2" key="1">
    <citation type="journal article" date="2021" name="Nat. Commun.">
        <title>Genetic determinants of endophytism in the Arabidopsis root mycobiome.</title>
        <authorList>
            <person name="Mesny F."/>
            <person name="Miyauchi S."/>
            <person name="Thiergart T."/>
            <person name="Pickel B."/>
            <person name="Atanasova L."/>
            <person name="Karlsson M."/>
            <person name="Huettel B."/>
            <person name="Barry K.W."/>
            <person name="Haridas S."/>
            <person name="Chen C."/>
            <person name="Bauer D."/>
            <person name="Andreopoulos W."/>
            <person name="Pangilinan J."/>
            <person name="LaButti K."/>
            <person name="Riley R."/>
            <person name="Lipzen A."/>
            <person name="Clum A."/>
            <person name="Drula E."/>
            <person name="Henrissat B."/>
            <person name="Kohler A."/>
            <person name="Grigoriev I.V."/>
            <person name="Martin F.M."/>
            <person name="Hacquard S."/>
        </authorList>
    </citation>
    <scope>NUCLEOTIDE SEQUENCE</scope>
    <source>
        <strain evidence="2">FSSC 5 MPI-SDFR-AT-0091</strain>
    </source>
</reference>
<organism evidence="2 3">
    <name type="scientific">Fusarium solani</name>
    <name type="common">Filamentous fungus</name>
    <dbReference type="NCBI Taxonomy" id="169388"/>
    <lineage>
        <taxon>Eukaryota</taxon>
        <taxon>Fungi</taxon>
        <taxon>Dikarya</taxon>
        <taxon>Ascomycota</taxon>
        <taxon>Pezizomycotina</taxon>
        <taxon>Sordariomycetes</taxon>
        <taxon>Hypocreomycetidae</taxon>
        <taxon>Hypocreales</taxon>
        <taxon>Nectriaceae</taxon>
        <taxon>Fusarium</taxon>
        <taxon>Fusarium solani species complex</taxon>
    </lineage>
</organism>
<evidence type="ECO:0000313" key="2">
    <source>
        <dbReference type="EMBL" id="KAH7258270.1"/>
    </source>
</evidence>
<dbReference type="AlphaFoldDB" id="A0A9P9KIB0"/>
<gene>
    <name evidence="2" type="ORF">B0J15DRAFT_295411</name>
</gene>
<accession>A0A9P9KIB0</accession>
<dbReference type="Proteomes" id="UP000736672">
    <property type="component" value="Unassembled WGS sequence"/>
</dbReference>
<evidence type="ECO:0000313" key="3">
    <source>
        <dbReference type="Proteomes" id="UP000736672"/>
    </source>
</evidence>
<evidence type="ECO:0000256" key="1">
    <source>
        <dbReference type="SAM" id="MobiDB-lite"/>
    </source>
</evidence>
<sequence length="289" mass="31434">MSRKRIPIFTLQVKTRIGNECSLGHADRGVKRWARLWLATVNEEARETSGEWHSRCEQDHSPKRVMVGTKSAFMFACTKENIAGPLMLMTAARQVADQPKRTRSGSVRPEQTSTARDRGRTGGTATEMIWVPESHQDAGWLPCGSQAPNSVHQLQAIPVQPQHGSGREGDAQDAIQQSRQGIRGSLIQCGCVPSYRSSLFQDLAILLASGASFGLRSVVISHGHIRKPGPNKEVDQAHVSIPLPVSPVLSHSRESNLPCSLVCCLSMTPRSMGCLNKSQGTAACSHPPF</sequence>
<protein>
    <submittedName>
        <fullName evidence="2">Uncharacterized protein</fullName>
    </submittedName>
</protein>
<comment type="caution">
    <text evidence="2">The sequence shown here is derived from an EMBL/GenBank/DDBJ whole genome shotgun (WGS) entry which is preliminary data.</text>
</comment>
<proteinExistence type="predicted"/>
<feature type="region of interest" description="Disordered" evidence="1">
    <location>
        <begin position="96"/>
        <end position="123"/>
    </location>
</feature>
<dbReference type="EMBL" id="JAGTJS010000009">
    <property type="protein sequence ID" value="KAH7258270.1"/>
    <property type="molecule type" value="Genomic_DNA"/>
</dbReference>
<name>A0A9P9KIB0_FUSSL</name>
<keyword evidence="3" id="KW-1185">Reference proteome</keyword>